<organism evidence="1 2">
    <name type="scientific">Streptomyces toyocaensis</name>
    <dbReference type="NCBI Taxonomy" id="55952"/>
    <lineage>
        <taxon>Bacteria</taxon>
        <taxon>Bacillati</taxon>
        <taxon>Actinomycetota</taxon>
        <taxon>Actinomycetes</taxon>
        <taxon>Kitasatosporales</taxon>
        <taxon>Streptomycetaceae</taxon>
        <taxon>Streptomyces</taxon>
    </lineage>
</organism>
<evidence type="ECO:0000313" key="2">
    <source>
        <dbReference type="Proteomes" id="UP000028341"/>
    </source>
</evidence>
<dbReference type="Pfam" id="PF13450">
    <property type="entry name" value="NAD_binding_8"/>
    <property type="match status" value="1"/>
</dbReference>
<comment type="caution">
    <text evidence="1">The sequence shown here is derived from an EMBL/GenBank/DDBJ whole genome shotgun (WGS) entry which is preliminary data.</text>
</comment>
<evidence type="ECO:0000313" key="1">
    <source>
        <dbReference type="EMBL" id="KES04040.1"/>
    </source>
</evidence>
<dbReference type="Proteomes" id="UP000028341">
    <property type="component" value="Unassembled WGS sequence"/>
</dbReference>
<dbReference type="Gene3D" id="3.40.50.720">
    <property type="entry name" value="NAD(P)-binding Rossmann-like Domain"/>
    <property type="match status" value="1"/>
</dbReference>
<proteinExistence type="predicted"/>
<dbReference type="AlphaFoldDB" id="A0A081XKG7"/>
<accession>A0A081XKG7</accession>
<reference evidence="1 2" key="1">
    <citation type="submission" date="2014-02" db="EMBL/GenBank/DDBJ databases">
        <title>The genome announcement of Streptomyces toyocaensis NRRL15009.</title>
        <authorList>
            <person name="Hong H.-J."/>
            <person name="Kwun M.J."/>
        </authorList>
    </citation>
    <scope>NUCLEOTIDE SEQUENCE [LARGE SCALE GENOMIC DNA]</scope>
    <source>
        <strain evidence="1 2">NRRL 15009</strain>
    </source>
</reference>
<dbReference type="STRING" id="55952.BU52_27570"/>
<dbReference type="InterPro" id="IPR036291">
    <property type="entry name" value="NAD(P)-bd_dom_sf"/>
</dbReference>
<gene>
    <name evidence="1" type="ORF">BU52_27570</name>
</gene>
<name>A0A081XKG7_STRTO</name>
<dbReference type="SUPFAM" id="SSF51735">
    <property type="entry name" value="NAD(P)-binding Rossmann-fold domains"/>
    <property type="match status" value="1"/>
</dbReference>
<keyword evidence="2" id="KW-1185">Reference proteome</keyword>
<sequence>MLGSGPAGTALARELARRGHPVRLVDRKGEGRTPGGVRRYTADGTTADVATADGARAATAGAAVVYHRVDVTHHPRST</sequence>
<dbReference type="EMBL" id="JFCB01000031">
    <property type="protein sequence ID" value="KES04040.1"/>
    <property type="molecule type" value="Genomic_DNA"/>
</dbReference>
<protein>
    <submittedName>
        <fullName evidence="1">Uncharacterized protein</fullName>
    </submittedName>
</protein>